<dbReference type="AlphaFoldDB" id="K1W6D7"/>
<evidence type="ECO:0000313" key="2">
    <source>
        <dbReference type="Proteomes" id="UP000006753"/>
    </source>
</evidence>
<name>K1W6D7_MARBU</name>
<dbReference type="KEGG" id="mbe:MBM_09291"/>
<sequence length="260" mass="28595">MALLQVQKKLFGLDLSNLVPSMRASYDKEDNDKFRAFCSTNKKFLQFLEAKRPTVTNLARFDFGDHELYATFGFDRDELSEMTNYLQEPILPMLDDKVHGKIARTCAALGSSIKTTKKGIDTSLKPAAAAVINEPPPALLESIENPFPSQSPSGEATGTGDTSFLEMVNIALPAKNDADMTSFIQKKKSPSLRVGIDQTRVRCAADTPPLSPVEVIETSAGNMSKQDMLGVINALLVRKKELAAWRAESEERRTLRALGL</sequence>
<accession>K1W6D7</accession>
<protein>
    <submittedName>
        <fullName evidence="1">Uncharacterized protein</fullName>
    </submittedName>
</protein>
<reference evidence="1 2" key="1">
    <citation type="journal article" date="2012" name="BMC Genomics">
        <title>Sequencing the genome of Marssonina brunnea reveals fungus-poplar co-evolution.</title>
        <authorList>
            <person name="Zhu S."/>
            <person name="Cao Y.-Z."/>
            <person name="Jiang C."/>
            <person name="Tan B.-Y."/>
            <person name="Wang Z."/>
            <person name="Feng S."/>
            <person name="Zhang L."/>
            <person name="Su X.-H."/>
            <person name="Brejova B."/>
            <person name="Vinar T."/>
            <person name="Xu M."/>
            <person name="Wang M.-X."/>
            <person name="Zhang S.-G."/>
            <person name="Huang M.-R."/>
            <person name="Wu R."/>
            <person name="Zhou Y."/>
        </authorList>
    </citation>
    <scope>NUCLEOTIDE SEQUENCE [LARGE SCALE GENOMIC DNA]</scope>
    <source>
        <strain evidence="1 2">MB_m1</strain>
    </source>
</reference>
<proteinExistence type="predicted"/>
<evidence type="ECO:0000313" key="1">
    <source>
        <dbReference type="EMBL" id="EKD12535.1"/>
    </source>
</evidence>
<dbReference type="HOGENOM" id="CLU_1069895_0_0_1"/>
<dbReference type="EMBL" id="JH921456">
    <property type="protein sequence ID" value="EKD12535.1"/>
    <property type="molecule type" value="Genomic_DNA"/>
</dbReference>
<organism evidence="1 2">
    <name type="scientific">Marssonina brunnea f. sp. multigermtubi (strain MB_m1)</name>
    <name type="common">Marssonina leaf spot fungus</name>
    <dbReference type="NCBI Taxonomy" id="1072389"/>
    <lineage>
        <taxon>Eukaryota</taxon>
        <taxon>Fungi</taxon>
        <taxon>Dikarya</taxon>
        <taxon>Ascomycota</taxon>
        <taxon>Pezizomycotina</taxon>
        <taxon>Leotiomycetes</taxon>
        <taxon>Helotiales</taxon>
        <taxon>Drepanopezizaceae</taxon>
        <taxon>Drepanopeziza</taxon>
    </lineage>
</organism>
<dbReference type="InParanoid" id="K1W6D7"/>
<gene>
    <name evidence="1" type="ORF">MBM_09291</name>
</gene>
<keyword evidence="2" id="KW-1185">Reference proteome</keyword>
<dbReference type="OrthoDB" id="10334322at2759"/>
<dbReference type="Proteomes" id="UP000006753">
    <property type="component" value="Unassembled WGS sequence"/>
</dbReference>